<dbReference type="PRINTS" id="PR00344">
    <property type="entry name" value="BCTRLSENSOR"/>
</dbReference>
<dbReference type="SUPFAM" id="SSF55781">
    <property type="entry name" value="GAF domain-like"/>
    <property type="match status" value="1"/>
</dbReference>
<evidence type="ECO:0000256" key="2">
    <source>
        <dbReference type="ARBA" id="ARBA00012438"/>
    </source>
</evidence>
<evidence type="ECO:0000313" key="6">
    <source>
        <dbReference type="Proteomes" id="UP001589628"/>
    </source>
</evidence>
<evidence type="ECO:0000256" key="3">
    <source>
        <dbReference type="ARBA" id="ARBA00022553"/>
    </source>
</evidence>
<evidence type="ECO:0000259" key="4">
    <source>
        <dbReference type="PROSITE" id="PS50109"/>
    </source>
</evidence>
<protein>
    <recommendedName>
        <fullName evidence="2">histidine kinase</fullName>
        <ecNumber evidence="2">2.7.13.3</ecNumber>
    </recommendedName>
</protein>
<dbReference type="GO" id="GO:0005524">
    <property type="term" value="F:ATP binding"/>
    <property type="evidence" value="ECO:0007669"/>
    <property type="project" value="UniProtKB-KW"/>
</dbReference>
<keyword evidence="5" id="KW-0067">ATP-binding</keyword>
<dbReference type="Gene3D" id="3.30.450.40">
    <property type="match status" value="1"/>
</dbReference>
<keyword evidence="5" id="KW-0547">Nucleotide-binding</keyword>
<keyword evidence="6" id="KW-1185">Reference proteome</keyword>
<dbReference type="Gene3D" id="3.30.565.10">
    <property type="entry name" value="Histidine kinase-like ATPase, C-terminal domain"/>
    <property type="match status" value="1"/>
</dbReference>
<proteinExistence type="predicted"/>
<reference evidence="5 6" key="1">
    <citation type="submission" date="2024-09" db="EMBL/GenBank/DDBJ databases">
        <authorList>
            <person name="Sun Q."/>
            <person name="Mori K."/>
        </authorList>
    </citation>
    <scope>NUCLEOTIDE SEQUENCE [LARGE SCALE GENOMIC DNA]</scope>
    <source>
        <strain evidence="5 6">ATCC 51285</strain>
    </source>
</reference>
<dbReference type="InterPro" id="IPR003594">
    <property type="entry name" value="HATPase_dom"/>
</dbReference>
<feature type="domain" description="Histidine kinase" evidence="4">
    <location>
        <begin position="219"/>
        <end position="469"/>
    </location>
</feature>
<accession>A0ABV5Z779</accession>
<keyword evidence="3" id="KW-0597">Phosphoprotein</keyword>
<dbReference type="Pfam" id="PF02518">
    <property type="entry name" value="HATPase_c"/>
    <property type="match status" value="1"/>
</dbReference>
<dbReference type="InterPro" id="IPR004358">
    <property type="entry name" value="Sig_transdc_His_kin-like_C"/>
</dbReference>
<dbReference type="RefSeq" id="WP_051527728.1">
    <property type="nucleotide sequence ID" value="NZ_JBHLZN010000001.1"/>
</dbReference>
<dbReference type="CDD" id="cd00082">
    <property type="entry name" value="HisKA"/>
    <property type="match status" value="1"/>
</dbReference>
<dbReference type="SUPFAM" id="SSF55874">
    <property type="entry name" value="ATPase domain of HSP90 chaperone/DNA topoisomerase II/histidine kinase"/>
    <property type="match status" value="1"/>
</dbReference>
<dbReference type="Gene3D" id="1.10.287.130">
    <property type="match status" value="1"/>
</dbReference>
<dbReference type="PROSITE" id="PS50109">
    <property type="entry name" value="HIS_KIN"/>
    <property type="match status" value="1"/>
</dbReference>
<dbReference type="SUPFAM" id="SSF47384">
    <property type="entry name" value="Homodimeric domain of signal transducing histidine kinase"/>
    <property type="match status" value="1"/>
</dbReference>
<evidence type="ECO:0000313" key="5">
    <source>
        <dbReference type="EMBL" id="MFB9885144.1"/>
    </source>
</evidence>
<dbReference type="InterPro" id="IPR036890">
    <property type="entry name" value="HATPase_C_sf"/>
</dbReference>
<dbReference type="EMBL" id="JBHLZN010000001">
    <property type="protein sequence ID" value="MFB9885144.1"/>
    <property type="molecule type" value="Genomic_DNA"/>
</dbReference>
<dbReference type="InterPro" id="IPR029016">
    <property type="entry name" value="GAF-like_dom_sf"/>
</dbReference>
<dbReference type="EC" id="2.7.13.3" evidence="2"/>
<dbReference type="SMART" id="SM00387">
    <property type="entry name" value="HATPase_c"/>
    <property type="match status" value="1"/>
</dbReference>
<dbReference type="PANTHER" id="PTHR43065:SF50">
    <property type="entry name" value="HISTIDINE KINASE"/>
    <property type="match status" value="1"/>
</dbReference>
<comment type="catalytic activity">
    <reaction evidence="1">
        <text>ATP + protein L-histidine = ADP + protein N-phospho-L-histidine.</text>
        <dbReference type="EC" id="2.7.13.3"/>
    </reaction>
</comment>
<comment type="caution">
    <text evidence="5">The sequence shown here is derived from an EMBL/GenBank/DDBJ whole genome shotgun (WGS) entry which is preliminary data.</text>
</comment>
<evidence type="ECO:0000256" key="1">
    <source>
        <dbReference type="ARBA" id="ARBA00000085"/>
    </source>
</evidence>
<dbReference type="Proteomes" id="UP001589628">
    <property type="component" value="Unassembled WGS sequence"/>
</dbReference>
<dbReference type="PANTHER" id="PTHR43065">
    <property type="entry name" value="SENSOR HISTIDINE KINASE"/>
    <property type="match status" value="1"/>
</dbReference>
<dbReference type="InterPro" id="IPR036097">
    <property type="entry name" value="HisK_dim/P_sf"/>
</dbReference>
<gene>
    <name evidence="5" type="ORF">ACFFLH_01785</name>
</gene>
<name>A0ABV5Z779_9GAMM</name>
<dbReference type="InterPro" id="IPR005467">
    <property type="entry name" value="His_kinase_dom"/>
</dbReference>
<organism evidence="5 6">
    <name type="scientific">Balneatrix alpica</name>
    <dbReference type="NCBI Taxonomy" id="75684"/>
    <lineage>
        <taxon>Bacteria</taxon>
        <taxon>Pseudomonadati</taxon>
        <taxon>Pseudomonadota</taxon>
        <taxon>Gammaproteobacteria</taxon>
        <taxon>Oceanospirillales</taxon>
        <taxon>Balneatrichaceae</taxon>
        <taxon>Balneatrix</taxon>
    </lineage>
</organism>
<sequence>MASKEELEARIVELTQECEKAKSYQRLNLLLLSGLEAMLSSESREEIFEKFFDFFGDIIPYQYGLLLKHCEDGLFHCVASNLDSGLDSQLYDCPLPSCTELESCLAGKTLSVNNNQLLQAWDNSEFDFHKKIRSLLISPILIGQKHYVLLLSAESEHVFDHDMEDLVAQFSAFAASTLVRVEARKLLLETEELRRKQAETEKNLLSSEKLAALGQLAAGVAHEINNPLGFILSNISTLKKYFGSIQKLFAAYEELTQELREYPLWKNHNVVIDELKEELDIQFIMEDTNELLNDTTEGANRVRDIVAGLKKFAHPNNDELQVASIQEILDSTLKLAWNELKYNCMIEKVYSPSPALIMCRPSQLSQVFLNLLINASHAIGTEQQGVISLTVKVLPRHVEVIVADNGCGIAQENLQKIFEPFFTTKGVGSGTGLGLSLSYNIIDQHNGTVKVESEVGKGTQFQLSFPRAAGQGI</sequence>
<dbReference type="InterPro" id="IPR003661">
    <property type="entry name" value="HisK_dim/P_dom"/>
</dbReference>